<evidence type="ECO:0000313" key="3">
    <source>
        <dbReference type="Proteomes" id="UP000298030"/>
    </source>
</evidence>
<feature type="region of interest" description="Disordered" evidence="1">
    <location>
        <begin position="39"/>
        <end position="97"/>
    </location>
</feature>
<evidence type="ECO:0000256" key="1">
    <source>
        <dbReference type="SAM" id="MobiDB-lite"/>
    </source>
</evidence>
<accession>A0A4Y7T1L8</accession>
<dbReference type="EMBL" id="QPFP01000036">
    <property type="protein sequence ID" value="TEB27901.1"/>
    <property type="molecule type" value="Genomic_DNA"/>
</dbReference>
<gene>
    <name evidence="2" type="ORF">FA13DRAFT_841551</name>
</gene>
<keyword evidence="3" id="KW-1185">Reference proteome</keyword>
<reference evidence="2 3" key="1">
    <citation type="journal article" date="2019" name="Nat. Ecol. Evol.">
        <title>Megaphylogeny resolves global patterns of mushroom evolution.</title>
        <authorList>
            <person name="Varga T."/>
            <person name="Krizsan K."/>
            <person name="Foldi C."/>
            <person name="Dima B."/>
            <person name="Sanchez-Garcia M."/>
            <person name="Sanchez-Ramirez S."/>
            <person name="Szollosi G.J."/>
            <person name="Szarkandi J.G."/>
            <person name="Papp V."/>
            <person name="Albert L."/>
            <person name="Andreopoulos W."/>
            <person name="Angelini C."/>
            <person name="Antonin V."/>
            <person name="Barry K.W."/>
            <person name="Bougher N.L."/>
            <person name="Buchanan P."/>
            <person name="Buyck B."/>
            <person name="Bense V."/>
            <person name="Catcheside P."/>
            <person name="Chovatia M."/>
            <person name="Cooper J."/>
            <person name="Damon W."/>
            <person name="Desjardin D."/>
            <person name="Finy P."/>
            <person name="Geml J."/>
            <person name="Haridas S."/>
            <person name="Hughes K."/>
            <person name="Justo A."/>
            <person name="Karasinski D."/>
            <person name="Kautmanova I."/>
            <person name="Kiss B."/>
            <person name="Kocsube S."/>
            <person name="Kotiranta H."/>
            <person name="LaButti K.M."/>
            <person name="Lechner B.E."/>
            <person name="Liimatainen K."/>
            <person name="Lipzen A."/>
            <person name="Lukacs Z."/>
            <person name="Mihaltcheva S."/>
            <person name="Morgado L.N."/>
            <person name="Niskanen T."/>
            <person name="Noordeloos M.E."/>
            <person name="Ohm R.A."/>
            <person name="Ortiz-Santana B."/>
            <person name="Ovrebo C."/>
            <person name="Racz N."/>
            <person name="Riley R."/>
            <person name="Savchenko A."/>
            <person name="Shiryaev A."/>
            <person name="Soop K."/>
            <person name="Spirin V."/>
            <person name="Szebenyi C."/>
            <person name="Tomsovsky M."/>
            <person name="Tulloss R.E."/>
            <person name="Uehling J."/>
            <person name="Grigoriev I.V."/>
            <person name="Vagvolgyi C."/>
            <person name="Papp T."/>
            <person name="Martin F.M."/>
            <person name="Miettinen O."/>
            <person name="Hibbett D.S."/>
            <person name="Nagy L.G."/>
        </authorList>
    </citation>
    <scope>NUCLEOTIDE SEQUENCE [LARGE SCALE GENOMIC DNA]</scope>
    <source>
        <strain evidence="2 3">FP101781</strain>
    </source>
</reference>
<sequence length="97" mass="10956">MGRSKLAQRLSKSNNAPTEGERAQLTSTLLTLTAEFQQLTSTPSTPHPRCPTHPRHHPLKEASKTAQLHPPAHRHTLLHPSRARRDLAARIHVYPRR</sequence>
<name>A0A4Y7T1L8_COPMI</name>
<evidence type="ECO:0000313" key="2">
    <source>
        <dbReference type="EMBL" id="TEB27901.1"/>
    </source>
</evidence>
<comment type="caution">
    <text evidence="2">The sequence shown here is derived from an EMBL/GenBank/DDBJ whole genome shotgun (WGS) entry which is preliminary data.</text>
</comment>
<protein>
    <submittedName>
        <fullName evidence="2">Uncharacterized protein</fullName>
    </submittedName>
</protein>
<organism evidence="2 3">
    <name type="scientific">Coprinellus micaceus</name>
    <name type="common">Glistening ink-cap mushroom</name>
    <name type="synonym">Coprinus micaceus</name>
    <dbReference type="NCBI Taxonomy" id="71717"/>
    <lineage>
        <taxon>Eukaryota</taxon>
        <taxon>Fungi</taxon>
        <taxon>Dikarya</taxon>
        <taxon>Basidiomycota</taxon>
        <taxon>Agaricomycotina</taxon>
        <taxon>Agaricomycetes</taxon>
        <taxon>Agaricomycetidae</taxon>
        <taxon>Agaricales</taxon>
        <taxon>Agaricineae</taxon>
        <taxon>Psathyrellaceae</taxon>
        <taxon>Coprinellus</taxon>
    </lineage>
</organism>
<feature type="region of interest" description="Disordered" evidence="1">
    <location>
        <begin position="1"/>
        <end position="22"/>
    </location>
</feature>
<proteinExistence type="predicted"/>
<dbReference type="Proteomes" id="UP000298030">
    <property type="component" value="Unassembled WGS sequence"/>
</dbReference>
<dbReference type="AlphaFoldDB" id="A0A4Y7T1L8"/>